<protein>
    <submittedName>
        <fullName evidence="2">Uncharacterized protein</fullName>
    </submittedName>
</protein>
<feature type="region of interest" description="Disordered" evidence="1">
    <location>
        <begin position="170"/>
        <end position="212"/>
    </location>
</feature>
<dbReference type="Proteomes" id="UP001279734">
    <property type="component" value="Unassembled WGS sequence"/>
</dbReference>
<evidence type="ECO:0000256" key="1">
    <source>
        <dbReference type="SAM" id="MobiDB-lite"/>
    </source>
</evidence>
<proteinExistence type="predicted"/>
<evidence type="ECO:0000313" key="2">
    <source>
        <dbReference type="EMBL" id="GMH22074.1"/>
    </source>
</evidence>
<gene>
    <name evidence="2" type="ORF">Nepgr_023917</name>
</gene>
<feature type="compositionally biased region" description="Polar residues" evidence="1">
    <location>
        <begin position="176"/>
        <end position="203"/>
    </location>
</feature>
<reference evidence="2" key="1">
    <citation type="submission" date="2023-05" db="EMBL/GenBank/DDBJ databases">
        <title>Nepenthes gracilis genome sequencing.</title>
        <authorList>
            <person name="Fukushima K."/>
        </authorList>
    </citation>
    <scope>NUCLEOTIDE SEQUENCE</scope>
    <source>
        <strain evidence="2">SING2019-196</strain>
    </source>
</reference>
<comment type="caution">
    <text evidence="2">The sequence shown here is derived from an EMBL/GenBank/DDBJ whole genome shotgun (WGS) entry which is preliminary data.</text>
</comment>
<name>A0AAD3T3M8_NEPGR</name>
<sequence>MQKGKVVSKAAVELLKLFEKSGAFVLRNELHDRSSLVCIFGETFGCAHDDDVDSRCNASNTWASPGSAETAIKLPVHQISLAALQQKKVALTPTQCHIVAKASAAILQTKEKQHGATRDIKHATDFISTGYQQQAPAAQKIAQQLITAIQGSSKHICCISTQYKADTEVGNRRKVSTPSSVNLQQQQRNTSISQNQGTAQLSIPQHPRKDLL</sequence>
<organism evidence="2 3">
    <name type="scientific">Nepenthes gracilis</name>
    <name type="common">Slender pitcher plant</name>
    <dbReference type="NCBI Taxonomy" id="150966"/>
    <lineage>
        <taxon>Eukaryota</taxon>
        <taxon>Viridiplantae</taxon>
        <taxon>Streptophyta</taxon>
        <taxon>Embryophyta</taxon>
        <taxon>Tracheophyta</taxon>
        <taxon>Spermatophyta</taxon>
        <taxon>Magnoliopsida</taxon>
        <taxon>eudicotyledons</taxon>
        <taxon>Gunneridae</taxon>
        <taxon>Pentapetalae</taxon>
        <taxon>Caryophyllales</taxon>
        <taxon>Nepenthaceae</taxon>
        <taxon>Nepenthes</taxon>
    </lineage>
</organism>
<evidence type="ECO:0000313" key="3">
    <source>
        <dbReference type="Proteomes" id="UP001279734"/>
    </source>
</evidence>
<accession>A0AAD3T3M8</accession>
<dbReference type="EMBL" id="BSYO01000024">
    <property type="protein sequence ID" value="GMH22074.1"/>
    <property type="molecule type" value="Genomic_DNA"/>
</dbReference>
<keyword evidence="3" id="KW-1185">Reference proteome</keyword>
<dbReference type="AlphaFoldDB" id="A0AAD3T3M8"/>